<feature type="domain" description="Integrator complex subunit 7 N-terminal" evidence="2">
    <location>
        <begin position="135"/>
        <end position="497"/>
    </location>
</feature>
<reference evidence="3" key="1">
    <citation type="submission" date="2013-08" db="EMBL/GenBank/DDBJ databases">
        <title>Oryza genome evolution.</title>
        <authorList>
            <person name="Wing R.A."/>
            <person name="Panaud O."/>
            <person name="Oliveira A.C."/>
        </authorList>
    </citation>
    <scope>NUCLEOTIDE SEQUENCE</scope>
</reference>
<dbReference type="GO" id="GO:0034472">
    <property type="term" value="P:snRNA 3'-end processing"/>
    <property type="evidence" value="ECO:0007669"/>
    <property type="project" value="TreeGrafter"/>
</dbReference>
<dbReference type="InterPro" id="IPR056516">
    <property type="entry name" value="INTS7_N"/>
</dbReference>
<dbReference type="Proteomes" id="UP000026961">
    <property type="component" value="Chromosome 1"/>
</dbReference>
<organism evidence="3">
    <name type="scientific">Oryza glumipatula</name>
    <dbReference type="NCBI Taxonomy" id="40148"/>
    <lineage>
        <taxon>Eukaryota</taxon>
        <taxon>Viridiplantae</taxon>
        <taxon>Streptophyta</taxon>
        <taxon>Embryophyta</taxon>
        <taxon>Tracheophyta</taxon>
        <taxon>Spermatophyta</taxon>
        <taxon>Magnoliopsida</taxon>
        <taxon>Liliopsida</taxon>
        <taxon>Poales</taxon>
        <taxon>Poaceae</taxon>
        <taxon>BOP clade</taxon>
        <taxon>Oryzoideae</taxon>
        <taxon>Oryzeae</taxon>
        <taxon>Oryzinae</taxon>
        <taxon>Oryza</taxon>
    </lineage>
</organism>
<dbReference type="STRING" id="40148.A0A0D9Y4D2"/>
<protein>
    <recommendedName>
        <fullName evidence="5">Integrator complex subunit 7</fullName>
    </recommendedName>
</protein>
<reference evidence="3" key="2">
    <citation type="submission" date="2015-04" db="UniProtKB">
        <authorList>
            <consortium name="EnsemblPlants"/>
        </authorList>
    </citation>
    <scope>IDENTIFICATION</scope>
</reference>
<evidence type="ECO:0008006" key="5">
    <source>
        <dbReference type="Google" id="ProtNLM"/>
    </source>
</evidence>
<dbReference type="EnsemblPlants" id="OGLUM01G06270.1">
    <property type="protein sequence ID" value="OGLUM01G06270.1"/>
    <property type="gene ID" value="OGLUM01G06270"/>
</dbReference>
<sequence length="1405" mass="156418">MDKLPAASSAMQWSIDLDRALRSRHPATRLRAVDAVAPRLRELGASPPAAVPPAVASALGVLPSEPRLFAHTILLRLATHFATADNAVRARILRALLLLGLDGSLPMTMACVAAEPQHQVAVLARVKAAYDAGCPRARALALRMFGCLAHLAHHSLHLRSLILSTFSSSNAPQVKAALFAAACFSRLSVDFSYITLEALRRLISSPTSQPQIIMAAIKIFPKLDCTLAVIHRVHEVFMDIRVGKQIVLGTLEDNFKADMLLSLSRLASKSVVLFCNQVELLLLFLEHESSHCMKTVSLKCLCFMFHGSICHFPVLKTVFGTLLQLIDDDDFPLDCKRDAFMVLQKIVCGKAPIVHLVNTCELSKLVLAAESSLHSSSWEMQGSSLTYNGCQGITSNFLSTVENAEDKFVHKIVTSMVNHNISLVNQIISTGNKETIRKHTYMSSEFKMYRSMLSSMLKLLVCYPSAAAVALDKLRCLIKELARLDDSDCSEVSVANVESFQTNSAREVLDTSNDIVKPVSASMKASHMGTDFDKLKFDPAEFSSKKEVSIVHNIILWTLKFANSCHNMLSKTPGASCNLYDSIKELIECVQQNTSLYCSTYESFHLIVCGKAPIVHLVNTCELSKLVLAAESSLHSSSWEMQGTALKVIAGTLCFLQQTRSHQNMITQEGSSLTYNGCQGITSNFLSTVENAEDKFVHKIVTSMVNHNISLVNQIISTGNKETIRKHTYMSSEFKMYRSMLSSMLKLLVCYPSAAAVALDKLRCLIKELARLDDSDCSEVSVANVESFQTNSAREVLDTSNDIVKPVSASMKASHMGTDFDKLKFDPAEFSSKKEVSIVHNIILWTLKFANSCHNMLSKTPGASCNLYDSIKELIECVQQNTSLYCSTYESFHLELCAIRITKMLFRNQRYWDAYRSAMYCCREGLWFAASSVFRKLADDFGSGSFSFWFKSLLLISAGEIEMKLLLFPSAIIKLVNELKTDCDLHENFYWVETNVDSSLADSSELHGSQAKITDICSRTFLATDPLLSNTSSSHELFFQRWFISLRASFLEILADFLGILTADLTDQRDESHHDAIGDHSSVPREHNNSQLLALVHSSVEPCRLPERFSHASVVQDLHERVDRTDSQIVSQLQQLMPICCDEVHPIQIVTRMNCSGILEKDSYRLCKFAVAYLLRLRGDTRGIATGEDSVSPLHEGMQFLSNILQRVMELPFVLPKYFFRVRPCFGAELHLYDSNPENRDGISVPSGFQLSLTLCLQWKCVLERSDIDISKLYCVLAASSASSCLDVTGTRSKQFEIRKKTAGMVGLNTKLMQFVQDDLGKKREKKRRKKVHVEQKDMVTAFARFEASDSGVGFSSCLLDVSEFPQGSYKMKWHACCIDKDGAYYSLLPLNDGAAFSVRSSPMQ</sequence>
<dbReference type="Pfam" id="PF24436">
    <property type="entry name" value="INTS7_N"/>
    <property type="match status" value="1"/>
</dbReference>
<dbReference type="Gramene" id="OGLUM01G06270.1">
    <property type="protein sequence ID" value="OGLUM01G06270.1"/>
    <property type="gene ID" value="OGLUM01G06270"/>
</dbReference>
<evidence type="ECO:0000313" key="3">
    <source>
        <dbReference type="EnsemblPlants" id="OGLUM01G06270.1"/>
    </source>
</evidence>
<dbReference type="HOGENOM" id="CLU_008820_0_0_1"/>
<dbReference type="PANTHER" id="PTHR13322:SF2">
    <property type="entry name" value="INTEGRATOR COMPLEX SUBUNIT 7"/>
    <property type="match status" value="1"/>
</dbReference>
<reference evidence="3" key="3">
    <citation type="submission" date="2018-05" db="EMBL/GenBank/DDBJ databases">
        <title>OgluRS3 (Oryza glumaepatula Reference Sequence Version 3).</title>
        <authorList>
            <person name="Zhang J."/>
            <person name="Kudrna D."/>
            <person name="Lee S."/>
            <person name="Talag J."/>
            <person name="Welchert J."/>
            <person name="Wing R.A."/>
        </authorList>
    </citation>
    <scope>NUCLEOTIDE SEQUENCE [LARGE SCALE GENOMIC DNA]</scope>
</reference>
<dbReference type="InterPro" id="IPR033060">
    <property type="entry name" value="INTS7"/>
</dbReference>
<dbReference type="GO" id="GO:0032039">
    <property type="term" value="C:integrator complex"/>
    <property type="evidence" value="ECO:0007669"/>
    <property type="project" value="InterPro"/>
</dbReference>
<keyword evidence="4" id="KW-1185">Reference proteome</keyword>
<evidence type="ECO:0000259" key="1">
    <source>
        <dbReference type="Pfam" id="PF22966"/>
    </source>
</evidence>
<dbReference type="PANTHER" id="PTHR13322">
    <property type="entry name" value="C1ORF73 PROTEIN"/>
    <property type="match status" value="1"/>
</dbReference>
<dbReference type="InterPro" id="IPR055195">
    <property type="entry name" value="INTS7_C_plant"/>
</dbReference>
<evidence type="ECO:0000313" key="4">
    <source>
        <dbReference type="Proteomes" id="UP000026961"/>
    </source>
</evidence>
<dbReference type="eggNOG" id="KOG1988">
    <property type="taxonomic scope" value="Eukaryota"/>
</dbReference>
<dbReference type="Pfam" id="PF22966">
    <property type="entry name" value="INTS7_C_plants"/>
    <property type="match status" value="1"/>
</dbReference>
<feature type="domain" description="Integrator complex subunit 7-like C-terminal" evidence="1">
    <location>
        <begin position="1227"/>
        <end position="1400"/>
    </location>
</feature>
<proteinExistence type="predicted"/>
<evidence type="ECO:0000259" key="2">
    <source>
        <dbReference type="Pfam" id="PF24436"/>
    </source>
</evidence>
<name>A0A0D9Y4D2_9ORYZ</name>
<accession>A0A0D9Y4D2</accession>